<protein>
    <submittedName>
        <fullName evidence="6">Uncharacterized protein</fullName>
    </submittedName>
</protein>
<comment type="caution">
    <text evidence="6">The sequence shown here is derived from an EMBL/GenBank/DDBJ whole genome shotgun (WGS) entry which is preliminary data.</text>
</comment>
<dbReference type="GO" id="GO:0003714">
    <property type="term" value="F:transcription corepressor activity"/>
    <property type="evidence" value="ECO:0007669"/>
    <property type="project" value="InterPro"/>
</dbReference>
<dbReference type="PANTHER" id="PTHR22846">
    <property type="entry name" value="WD40 REPEAT PROTEIN"/>
    <property type="match status" value="1"/>
</dbReference>
<sequence length="102" mass="11558">MADNLTDMLNFILYKYFLENGFEHTAFSFANESKVLETGVGNQYVPPGQLVRLVQKGVMYTELEERLKKELANQSQDPSQKDQTRPSSQLLGSSQPINTTQN</sequence>
<evidence type="ECO:0000256" key="1">
    <source>
        <dbReference type="ARBA" id="ARBA00004123"/>
    </source>
</evidence>
<dbReference type="PANTHER" id="PTHR22846:SF2">
    <property type="entry name" value="F-BOX-LIKE_WD REPEAT-CONTAINING PROTEIN EBI"/>
    <property type="match status" value="1"/>
</dbReference>
<proteinExistence type="predicted"/>
<keyword evidence="3" id="KW-0677">Repeat</keyword>
<feature type="compositionally biased region" description="Polar residues" evidence="5">
    <location>
        <begin position="85"/>
        <end position="102"/>
    </location>
</feature>
<dbReference type="EMBL" id="SNRW01004943">
    <property type="protein sequence ID" value="KAA6386147.1"/>
    <property type="molecule type" value="Genomic_DNA"/>
</dbReference>
<dbReference type="InterPro" id="IPR045183">
    <property type="entry name" value="Ebi-like"/>
</dbReference>
<reference evidence="6 7" key="1">
    <citation type="submission" date="2019-03" db="EMBL/GenBank/DDBJ databases">
        <title>Single cell metagenomics reveals metabolic interactions within the superorganism composed of flagellate Streblomastix strix and complex community of Bacteroidetes bacteria on its surface.</title>
        <authorList>
            <person name="Treitli S.C."/>
            <person name="Kolisko M."/>
            <person name="Husnik F."/>
            <person name="Keeling P."/>
            <person name="Hampl V."/>
        </authorList>
    </citation>
    <scope>NUCLEOTIDE SEQUENCE [LARGE SCALE GENOMIC DNA]</scope>
    <source>
        <strain evidence="6">ST1C</strain>
    </source>
</reference>
<evidence type="ECO:0000313" key="7">
    <source>
        <dbReference type="Proteomes" id="UP000324800"/>
    </source>
</evidence>
<evidence type="ECO:0000313" key="6">
    <source>
        <dbReference type="EMBL" id="KAA6386147.1"/>
    </source>
</evidence>
<dbReference type="GO" id="GO:0000118">
    <property type="term" value="C:histone deacetylase complex"/>
    <property type="evidence" value="ECO:0007669"/>
    <property type="project" value="TreeGrafter"/>
</dbReference>
<organism evidence="6 7">
    <name type="scientific">Streblomastix strix</name>
    <dbReference type="NCBI Taxonomy" id="222440"/>
    <lineage>
        <taxon>Eukaryota</taxon>
        <taxon>Metamonada</taxon>
        <taxon>Preaxostyla</taxon>
        <taxon>Oxymonadida</taxon>
        <taxon>Streblomastigidae</taxon>
        <taxon>Streblomastix</taxon>
    </lineage>
</organism>
<keyword evidence="2" id="KW-0853">WD repeat</keyword>
<accession>A0A5J4VU91</accession>
<dbReference type="InterPro" id="IPR006594">
    <property type="entry name" value="LisH"/>
</dbReference>
<dbReference type="PROSITE" id="PS50896">
    <property type="entry name" value="LISH"/>
    <property type="match status" value="1"/>
</dbReference>
<dbReference type="SMART" id="SM00667">
    <property type="entry name" value="LisH"/>
    <property type="match status" value="1"/>
</dbReference>
<gene>
    <name evidence="6" type="ORF">EZS28_018326</name>
</gene>
<dbReference type="Gene3D" id="1.20.960.30">
    <property type="match status" value="1"/>
</dbReference>
<dbReference type="Pfam" id="PF08513">
    <property type="entry name" value="LisH"/>
    <property type="match status" value="1"/>
</dbReference>
<dbReference type="GO" id="GO:0006357">
    <property type="term" value="P:regulation of transcription by RNA polymerase II"/>
    <property type="evidence" value="ECO:0007669"/>
    <property type="project" value="TreeGrafter"/>
</dbReference>
<name>A0A5J4VU91_9EUKA</name>
<evidence type="ECO:0000256" key="2">
    <source>
        <dbReference type="ARBA" id="ARBA00022574"/>
    </source>
</evidence>
<feature type="region of interest" description="Disordered" evidence="5">
    <location>
        <begin position="70"/>
        <end position="102"/>
    </location>
</feature>
<keyword evidence="4" id="KW-0539">Nucleus</keyword>
<evidence type="ECO:0000256" key="5">
    <source>
        <dbReference type="SAM" id="MobiDB-lite"/>
    </source>
</evidence>
<dbReference type="AlphaFoldDB" id="A0A5J4VU91"/>
<comment type="subcellular location">
    <subcellularLocation>
        <location evidence="1">Nucleus</location>
    </subcellularLocation>
</comment>
<dbReference type="Proteomes" id="UP000324800">
    <property type="component" value="Unassembled WGS sequence"/>
</dbReference>
<evidence type="ECO:0000256" key="3">
    <source>
        <dbReference type="ARBA" id="ARBA00022737"/>
    </source>
</evidence>
<evidence type="ECO:0000256" key="4">
    <source>
        <dbReference type="ARBA" id="ARBA00023242"/>
    </source>
</evidence>
<dbReference type="OrthoDB" id="1367865at2759"/>